<proteinExistence type="inferred from homology"/>
<feature type="domain" description="ABC transmembrane type-1" evidence="8">
    <location>
        <begin position="96"/>
        <end position="302"/>
    </location>
</feature>
<feature type="transmembrane region" description="Helical" evidence="7">
    <location>
        <begin position="9"/>
        <end position="30"/>
    </location>
</feature>
<dbReference type="PROSITE" id="PS50928">
    <property type="entry name" value="ABC_TM1"/>
    <property type="match status" value="1"/>
</dbReference>
<dbReference type="OrthoDB" id="9773221at2"/>
<gene>
    <name evidence="9" type="ORF">A7L45_17590</name>
</gene>
<dbReference type="PANTHER" id="PTHR43163">
    <property type="entry name" value="DIPEPTIDE TRANSPORT SYSTEM PERMEASE PROTEIN DPPB-RELATED"/>
    <property type="match status" value="1"/>
</dbReference>
<evidence type="ECO:0000313" key="9">
    <source>
        <dbReference type="EMBL" id="APC41750.1"/>
    </source>
</evidence>
<dbReference type="Pfam" id="PF19300">
    <property type="entry name" value="BPD_transp_1_N"/>
    <property type="match status" value="1"/>
</dbReference>
<evidence type="ECO:0000256" key="4">
    <source>
        <dbReference type="ARBA" id="ARBA00022692"/>
    </source>
</evidence>
<name>A0A1J0GLH9_9CLOT</name>
<organism evidence="9 10">
    <name type="scientific">Clostridium estertheticum subsp. estertheticum</name>
    <dbReference type="NCBI Taxonomy" id="1552"/>
    <lineage>
        <taxon>Bacteria</taxon>
        <taxon>Bacillati</taxon>
        <taxon>Bacillota</taxon>
        <taxon>Clostridia</taxon>
        <taxon>Eubacteriales</taxon>
        <taxon>Clostridiaceae</taxon>
        <taxon>Clostridium</taxon>
    </lineage>
</organism>
<keyword evidence="2 7" id="KW-0813">Transport</keyword>
<sequence length="316" mass="34732">MAKYIIKRIGYMIITLWIVATITFVLINAIPGDPITASAGKVLDKTVAAEIMKKYQLDQPEYVRYGTYIKSLVHGDLGMSIHYPGQKVNDIISKEFPVSLRLALQAVGIGLVFGIFLGIIAAFKRNTWVDYSVIFIALIGVCVPGFVLAIILQYGLGAKFGLKIAGWSDSSLFNIYRYSLLPSIALAMAGLASNARFMRTSVLEVINQDYVLTAKSKGVGKVSLVWKHIIRNAILPVVTMIGPRIAYVITGSLVVESIFSVPGLGRELVSAISNRDYTVVMSLTVFFAFLYIVSLLIVDIVYVLVDPRIKLTQRKG</sequence>
<comment type="subcellular location">
    <subcellularLocation>
        <location evidence="1 7">Cell membrane</location>
        <topology evidence="1 7">Multi-pass membrane protein</topology>
    </subcellularLocation>
</comment>
<evidence type="ECO:0000256" key="2">
    <source>
        <dbReference type="ARBA" id="ARBA00022448"/>
    </source>
</evidence>
<feature type="transmembrane region" description="Helical" evidence="7">
    <location>
        <begin position="102"/>
        <end position="123"/>
    </location>
</feature>
<comment type="similarity">
    <text evidence="7">Belongs to the binding-protein-dependent transport system permease family.</text>
</comment>
<accession>A0A1J0GLH9</accession>
<keyword evidence="3" id="KW-1003">Cell membrane</keyword>
<feature type="transmembrane region" description="Helical" evidence="7">
    <location>
        <begin position="175"/>
        <end position="192"/>
    </location>
</feature>
<feature type="transmembrane region" description="Helical" evidence="7">
    <location>
        <begin position="135"/>
        <end position="155"/>
    </location>
</feature>
<dbReference type="EMBL" id="CP015756">
    <property type="protein sequence ID" value="APC41750.1"/>
    <property type="molecule type" value="Genomic_DNA"/>
</dbReference>
<dbReference type="KEGG" id="ceu:A7L45_17590"/>
<dbReference type="STRING" id="1552.A7L45_17590"/>
<dbReference type="Proteomes" id="UP000182569">
    <property type="component" value="Chromosome"/>
</dbReference>
<dbReference type="CDD" id="cd06261">
    <property type="entry name" value="TM_PBP2"/>
    <property type="match status" value="1"/>
</dbReference>
<evidence type="ECO:0000256" key="6">
    <source>
        <dbReference type="ARBA" id="ARBA00023136"/>
    </source>
</evidence>
<evidence type="ECO:0000256" key="3">
    <source>
        <dbReference type="ARBA" id="ARBA00022475"/>
    </source>
</evidence>
<dbReference type="InterPro" id="IPR045621">
    <property type="entry name" value="BPD_transp_1_N"/>
</dbReference>
<feature type="transmembrane region" description="Helical" evidence="7">
    <location>
        <begin position="279"/>
        <end position="305"/>
    </location>
</feature>
<dbReference type="AlphaFoldDB" id="A0A1J0GLH9"/>
<dbReference type="GO" id="GO:0005886">
    <property type="term" value="C:plasma membrane"/>
    <property type="evidence" value="ECO:0007669"/>
    <property type="project" value="UniProtKB-SubCell"/>
</dbReference>
<evidence type="ECO:0000313" key="10">
    <source>
        <dbReference type="Proteomes" id="UP000182569"/>
    </source>
</evidence>
<evidence type="ECO:0000256" key="1">
    <source>
        <dbReference type="ARBA" id="ARBA00004651"/>
    </source>
</evidence>
<reference evidence="10" key="1">
    <citation type="journal article" date="2016" name="Front. Microbiol.">
        <title>Complete Genome Sequence of Clostridium estertheticum DSM 8809, a Microbe Identified in Spoiled Vacuum Packed Beef.</title>
        <authorList>
            <person name="Yu Z."/>
            <person name="Gunn L."/>
            <person name="Brennan E."/>
            <person name="Reid R."/>
            <person name="Wall P.G."/>
            <person name="Gaora O.P."/>
            <person name="Hurley D."/>
            <person name="Bolton D."/>
            <person name="Fanning S."/>
        </authorList>
    </citation>
    <scope>NUCLEOTIDE SEQUENCE [LARGE SCALE GENOMIC DNA]</scope>
    <source>
        <strain evidence="10">DSM 8809</strain>
    </source>
</reference>
<evidence type="ECO:0000259" key="8">
    <source>
        <dbReference type="PROSITE" id="PS50928"/>
    </source>
</evidence>
<dbReference type="Gene3D" id="1.10.3720.10">
    <property type="entry name" value="MetI-like"/>
    <property type="match status" value="1"/>
</dbReference>
<dbReference type="PANTHER" id="PTHR43163:SF6">
    <property type="entry name" value="DIPEPTIDE TRANSPORT SYSTEM PERMEASE PROTEIN DPPB-RELATED"/>
    <property type="match status" value="1"/>
</dbReference>
<dbReference type="InterPro" id="IPR035906">
    <property type="entry name" value="MetI-like_sf"/>
</dbReference>
<dbReference type="SUPFAM" id="SSF161098">
    <property type="entry name" value="MetI-like"/>
    <property type="match status" value="1"/>
</dbReference>
<keyword evidence="10" id="KW-1185">Reference proteome</keyword>
<dbReference type="InterPro" id="IPR000515">
    <property type="entry name" value="MetI-like"/>
</dbReference>
<dbReference type="RefSeq" id="WP_071614043.1">
    <property type="nucleotide sequence ID" value="NZ_CP015756.1"/>
</dbReference>
<evidence type="ECO:0000256" key="5">
    <source>
        <dbReference type="ARBA" id="ARBA00022989"/>
    </source>
</evidence>
<keyword evidence="5 7" id="KW-1133">Transmembrane helix</keyword>
<evidence type="ECO:0000256" key="7">
    <source>
        <dbReference type="RuleBase" id="RU363032"/>
    </source>
</evidence>
<dbReference type="GO" id="GO:0055085">
    <property type="term" value="P:transmembrane transport"/>
    <property type="evidence" value="ECO:0007669"/>
    <property type="project" value="InterPro"/>
</dbReference>
<dbReference type="Pfam" id="PF00528">
    <property type="entry name" value="BPD_transp_1"/>
    <property type="match status" value="1"/>
</dbReference>
<keyword evidence="4 7" id="KW-0812">Transmembrane</keyword>
<keyword evidence="6 7" id="KW-0472">Membrane</keyword>
<protein>
    <submittedName>
        <fullName evidence="9">Peptide ABC transporter permease</fullName>
    </submittedName>
</protein>
<feature type="transmembrane region" description="Helical" evidence="7">
    <location>
        <begin position="233"/>
        <end position="259"/>
    </location>
</feature>